<reference evidence="10" key="1">
    <citation type="submission" date="2006-12" db="EMBL/GenBank/DDBJ databases">
        <title>Complete sequence of chromosome 1 of Verminephrobacter eiseniae EF01-2.</title>
        <authorList>
            <person name="Copeland A."/>
            <person name="Lucas S."/>
            <person name="Lapidus A."/>
            <person name="Barry K."/>
            <person name="Detter J.C."/>
            <person name="Glavina del Rio T."/>
            <person name="Dalin E."/>
            <person name="Tice H."/>
            <person name="Pitluck S."/>
            <person name="Chertkov O."/>
            <person name="Brettin T."/>
            <person name="Bruce D."/>
            <person name="Han C."/>
            <person name="Tapia R."/>
            <person name="Gilna P."/>
            <person name="Schmutz J."/>
            <person name="Larimer F."/>
            <person name="Land M."/>
            <person name="Hauser L."/>
            <person name="Kyrpides N."/>
            <person name="Kim E."/>
            <person name="Stahl D."/>
            <person name="Richardson P."/>
        </authorList>
    </citation>
    <scope>NUCLEOTIDE SEQUENCE [LARGE SCALE GENOMIC DNA]</scope>
    <source>
        <strain evidence="10">EF01-2</strain>
    </source>
</reference>
<dbReference type="KEGG" id="vei:Veis_0421"/>
<evidence type="ECO:0000256" key="5">
    <source>
        <dbReference type="ARBA" id="ARBA00022989"/>
    </source>
</evidence>
<dbReference type="CDD" id="cd06261">
    <property type="entry name" value="TM_PBP2"/>
    <property type="match status" value="1"/>
</dbReference>
<organism evidence="9 10">
    <name type="scientific">Verminephrobacter eiseniae (strain EF01-2)</name>
    <dbReference type="NCBI Taxonomy" id="391735"/>
    <lineage>
        <taxon>Bacteria</taxon>
        <taxon>Pseudomonadati</taxon>
        <taxon>Pseudomonadota</taxon>
        <taxon>Betaproteobacteria</taxon>
        <taxon>Burkholderiales</taxon>
        <taxon>Comamonadaceae</taxon>
        <taxon>Verminephrobacter</taxon>
    </lineage>
</organism>
<evidence type="ECO:0000313" key="9">
    <source>
        <dbReference type="EMBL" id="ABM56209.1"/>
    </source>
</evidence>
<comment type="similarity">
    <text evidence="7">Belongs to the binding-protein-dependent transport system permease family.</text>
</comment>
<evidence type="ECO:0000256" key="4">
    <source>
        <dbReference type="ARBA" id="ARBA00022692"/>
    </source>
</evidence>
<evidence type="ECO:0000256" key="1">
    <source>
        <dbReference type="ARBA" id="ARBA00004651"/>
    </source>
</evidence>
<evidence type="ECO:0000256" key="6">
    <source>
        <dbReference type="ARBA" id="ARBA00023136"/>
    </source>
</evidence>
<dbReference type="Gene3D" id="1.10.3720.10">
    <property type="entry name" value="MetI-like"/>
    <property type="match status" value="1"/>
</dbReference>
<sequence>MLRFLAQRLANGLAVMLVVSMVSFAIFNFIGDPVNNLVGETATQAEKEALRARLGLDAPLPVQYLLFLGRALQGEFGVSYRNLEPVSRVIASRIPATLELSLCAALLALGLGLPLGIYAGIRRKAWGARALQVVSLIGISVPSFLIGIALILLFSVELHWLPSFGRGEVVSVGFWTTGLLTASGWKSLVMPTITLSLFQLTLFMRLTRAEMLEVMRSDYIKFARARGIRERSIHFHHALKNTLIPIITVVGLQLGSMIAFAIITETVFQWPGLGMLIIQAITFSDVPLIAAYLMLIALMFVLINMVADLLYFLVDPRLRVS</sequence>
<feature type="domain" description="ABC transmembrane type-1" evidence="8">
    <location>
        <begin position="94"/>
        <end position="311"/>
    </location>
</feature>
<evidence type="ECO:0000256" key="2">
    <source>
        <dbReference type="ARBA" id="ARBA00022448"/>
    </source>
</evidence>
<evidence type="ECO:0000256" key="7">
    <source>
        <dbReference type="RuleBase" id="RU363032"/>
    </source>
</evidence>
<evidence type="ECO:0000256" key="3">
    <source>
        <dbReference type="ARBA" id="ARBA00022475"/>
    </source>
</evidence>
<dbReference type="InterPro" id="IPR035906">
    <property type="entry name" value="MetI-like_sf"/>
</dbReference>
<name>A1WF02_VEREI</name>
<dbReference type="InterPro" id="IPR045621">
    <property type="entry name" value="BPD_transp_1_N"/>
</dbReference>
<dbReference type="Pfam" id="PF19300">
    <property type="entry name" value="BPD_transp_1_N"/>
    <property type="match status" value="1"/>
</dbReference>
<keyword evidence="10" id="KW-1185">Reference proteome</keyword>
<dbReference type="OrthoDB" id="9803623at2"/>
<dbReference type="PANTHER" id="PTHR43163:SF2">
    <property type="entry name" value="ABC TRANSPORTER PERMEASE PROTEIN"/>
    <property type="match status" value="1"/>
</dbReference>
<proteinExistence type="inferred from homology"/>
<dbReference type="STRING" id="391735.Veis_0421"/>
<evidence type="ECO:0000259" key="8">
    <source>
        <dbReference type="PROSITE" id="PS50928"/>
    </source>
</evidence>
<dbReference type="EMBL" id="CP000542">
    <property type="protein sequence ID" value="ABM56209.1"/>
    <property type="molecule type" value="Genomic_DNA"/>
</dbReference>
<keyword evidence="6" id="KW-0472">Membrane</keyword>
<dbReference type="GO" id="GO:0005886">
    <property type="term" value="C:plasma membrane"/>
    <property type="evidence" value="ECO:0007669"/>
    <property type="project" value="UniProtKB-SubCell"/>
</dbReference>
<dbReference type="SUPFAM" id="SSF161098">
    <property type="entry name" value="MetI-like"/>
    <property type="match status" value="1"/>
</dbReference>
<keyword evidence="5" id="KW-1133">Transmembrane helix</keyword>
<dbReference type="PROSITE" id="PS50928">
    <property type="entry name" value="ABC_TM1"/>
    <property type="match status" value="1"/>
</dbReference>
<keyword evidence="4" id="KW-0812">Transmembrane</keyword>
<accession>A1WF02</accession>
<dbReference type="RefSeq" id="WP_011808226.1">
    <property type="nucleotide sequence ID" value="NC_008786.1"/>
</dbReference>
<comment type="subcellular location">
    <subcellularLocation>
        <location evidence="1 7">Cell membrane</location>
        <topology evidence="1 7">Multi-pass membrane protein</topology>
    </subcellularLocation>
</comment>
<evidence type="ECO:0000313" key="10">
    <source>
        <dbReference type="Proteomes" id="UP000000374"/>
    </source>
</evidence>
<dbReference type="Pfam" id="PF00528">
    <property type="entry name" value="BPD_transp_1"/>
    <property type="match status" value="1"/>
</dbReference>
<dbReference type="InterPro" id="IPR000515">
    <property type="entry name" value="MetI-like"/>
</dbReference>
<keyword evidence="2 7" id="KW-0813">Transport</keyword>
<protein>
    <submittedName>
        <fullName evidence="9">Binding-protein-dependent transport systems inner membrane component</fullName>
    </submittedName>
</protein>
<dbReference type="HOGENOM" id="CLU_036879_0_3_4"/>
<dbReference type="Proteomes" id="UP000000374">
    <property type="component" value="Chromosome"/>
</dbReference>
<dbReference type="GO" id="GO:0055085">
    <property type="term" value="P:transmembrane transport"/>
    <property type="evidence" value="ECO:0007669"/>
    <property type="project" value="InterPro"/>
</dbReference>
<dbReference type="GeneID" id="76459150"/>
<keyword evidence="3" id="KW-1003">Cell membrane</keyword>
<dbReference type="eggNOG" id="COG0601">
    <property type="taxonomic scope" value="Bacteria"/>
</dbReference>
<dbReference type="AlphaFoldDB" id="A1WF02"/>
<dbReference type="PANTHER" id="PTHR43163">
    <property type="entry name" value="DIPEPTIDE TRANSPORT SYSTEM PERMEASE PROTEIN DPPB-RELATED"/>
    <property type="match status" value="1"/>
</dbReference>
<gene>
    <name evidence="9" type="ordered locus">Veis_0421</name>
</gene>